<dbReference type="InterPro" id="IPR023408">
    <property type="entry name" value="MscS_beta-dom_sf"/>
</dbReference>
<evidence type="ECO:0000313" key="13">
    <source>
        <dbReference type="Proteomes" id="UP000199289"/>
    </source>
</evidence>
<evidence type="ECO:0000256" key="3">
    <source>
        <dbReference type="ARBA" id="ARBA00022475"/>
    </source>
</evidence>
<dbReference type="InterPro" id="IPR011066">
    <property type="entry name" value="MscS_channel_C_sf"/>
</dbReference>
<feature type="compositionally biased region" description="Basic and acidic residues" evidence="7">
    <location>
        <begin position="273"/>
        <end position="298"/>
    </location>
</feature>
<feature type="domain" description="Mechanosensitive ion channel MscS" evidence="9">
    <location>
        <begin position="111"/>
        <end position="173"/>
    </location>
</feature>
<reference evidence="13" key="2">
    <citation type="submission" date="2016-10" db="EMBL/GenBank/DDBJ databases">
        <authorList>
            <person name="Varghese N."/>
            <person name="Submissions S."/>
        </authorList>
    </citation>
    <scope>NUCLEOTIDE SEQUENCE [LARGE SCALE GENOMIC DNA]</scope>
    <source>
        <strain evidence="13">CGMCC 1.12397</strain>
    </source>
</reference>
<accession>A0A1H1E184</accession>
<dbReference type="OrthoDB" id="31543at2157"/>
<dbReference type="InterPro" id="IPR010920">
    <property type="entry name" value="LSM_dom_sf"/>
</dbReference>
<dbReference type="Proteomes" id="UP000199289">
    <property type="component" value="Unassembled WGS sequence"/>
</dbReference>
<dbReference type="InterPro" id="IPR006685">
    <property type="entry name" value="MscS_channel_2nd"/>
</dbReference>
<dbReference type="PANTHER" id="PTHR30221:SF1">
    <property type="entry name" value="SMALL-CONDUCTANCE MECHANOSENSITIVE CHANNEL"/>
    <property type="match status" value="1"/>
</dbReference>
<dbReference type="GO" id="GO:0005886">
    <property type="term" value="C:plasma membrane"/>
    <property type="evidence" value="ECO:0007669"/>
    <property type="project" value="UniProtKB-SubCell"/>
</dbReference>
<evidence type="ECO:0000313" key="11">
    <source>
        <dbReference type="EMBL" id="RDI71552.1"/>
    </source>
</evidence>
<evidence type="ECO:0000259" key="9">
    <source>
        <dbReference type="Pfam" id="PF00924"/>
    </source>
</evidence>
<protein>
    <submittedName>
        <fullName evidence="11">Mechanosensitive ion channel family protein</fullName>
    </submittedName>
    <submittedName>
        <fullName evidence="12">Small-conductance mechanosensitive channel</fullName>
    </submittedName>
</protein>
<proteinExistence type="inferred from homology"/>
<evidence type="ECO:0000256" key="1">
    <source>
        <dbReference type="ARBA" id="ARBA00004651"/>
    </source>
</evidence>
<dbReference type="InterPro" id="IPR049278">
    <property type="entry name" value="MS_channel_C"/>
</dbReference>
<dbReference type="Gene3D" id="1.10.287.1260">
    <property type="match status" value="1"/>
</dbReference>
<reference evidence="12" key="1">
    <citation type="submission" date="2016-10" db="EMBL/GenBank/DDBJ databases">
        <authorList>
            <person name="de Groot N.N."/>
        </authorList>
    </citation>
    <scope>NUCLEOTIDE SEQUENCE [LARGE SCALE GENOMIC DNA]</scope>
    <source>
        <strain evidence="12">CGMCC 1.12397</strain>
    </source>
</reference>
<dbReference type="Pfam" id="PF00924">
    <property type="entry name" value="MS_channel_2nd"/>
    <property type="match status" value="1"/>
</dbReference>
<evidence type="ECO:0000259" key="10">
    <source>
        <dbReference type="Pfam" id="PF21082"/>
    </source>
</evidence>
<organism evidence="12 13">
    <name type="scientific">Halopelagius longus</name>
    <dbReference type="NCBI Taxonomy" id="1236180"/>
    <lineage>
        <taxon>Archaea</taxon>
        <taxon>Methanobacteriati</taxon>
        <taxon>Methanobacteriota</taxon>
        <taxon>Stenosarchaea group</taxon>
        <taxon>Halobacteria</taxon>
        <taxon>Halobacteriales</taxon>
        <taxon>Haloferacaceae</taxon>
    </lineage>
</organism>
<dbReference type="SUPFAM" id="SSF82689">
    <property type="entry name" value="Mechanosensitive channel protein MscS (YggB), C-terminal domain"/>
    <property type="match status" value="1"/>
</dbReference>
<evidence type="ECO:0000256" key="8">
    <source>
        <dbReference type="SAM" id="Phobius"/>
    </source>
</evidence>
<evidence type="ECO:0000256" key="6">
    <source>
        <dbReference type="ARBA" id="ARBA00023136"/>
    </source>
</evidence>
<reference evidence="11 14" key="3">
    <citation type="submission" date="2018-07" db="EMBL/GenBank/DDBJ databases">
        <title>Genome sequence of extremly halophilic archaeon Halopelagius longus strain BC12-B1.</title>
        <authorList>
            <person name="Zhang X."/>
        </authorList>
    </citation>
    <scope>NUCLEOTIDE SEQUENCE [LARGE SCALE GENOMIC DNA]</scope>
    <source>
        <strain evidence="11 14">BC12-B1</strain>
    </source>
</reference>
<dbReference type="PANTHER" id="PTHR30221">
    <property type="entry name" value="SMALL-CONDUCTANCE MECHANOSENSITIVE CHANNEL"/>
    <property type="match status" value="1"/>
</dbReference>
<evidence type="ECO:0000313" key="14">
    <source>
        <dbReference type="Proteomes" id="UP000255421"/>
    </source>
</evidence>
<evidence type="ECO:0000256" key="5">
    <source>
        <dbReference type="ARBA" id="ARBA00022989"/>
    </source>
</evidence>
<feature type="transmembrane region" description="Helical" evidence="8">
    <location>
        <begin position="68"/>
        <end position="88"/>
    </location>
</feature>
<evidence type="ECO:0000256" key="7">
    <source>
        <dbReference type="SAM" id="MobiDB-lite"/>
    </source>
</evidence>
<dbReference type="EMBL" id="QQST01000001">
    <property type="protein sequence ID" value="RDI71552.1"/>
    <property type="molecule type" value="Genomic_DNA"/>
</dbReference>
<comment type="subcellular location">
    <subcellularLocation>
        <location evidence="1">Cell membrane</location>
        <topology evidence="1">Multi-pass membrane protein</topology>
    </subcellularLocation>
</comment>
<feature type="domain" description="Mechanosensitive ion channel MscS C-terminal" evidence="10">
    <location>
        <begin position="192"/>
        <end position="264"/>
    </location>
</feature>
<dbReference type="Gene3D" id="2.30.30.60">
    <property type="match status" value="1"/>
</dbReference>
<sequence length="298" mass="32445">MLEAVVGQAAPDVPVEEATEAVDQYVLAVVAFVVVYLVGRYVVTPAVVRVVRRRNPNNETLTAATGRYFVAFVAIVAFVTAVSVAGYGPSLTRSAIVVAGASVALGIAGQDAIGNLVSGVFLVADRDFNVGDHIEWDEYTGVVVAIRYRTTQLRTIEGHEVTIPNSELSANTVVRPYNRRRVAFTERLPFGYVVDVDRAAAVLERAALGAEGVRERPRPTANVDEFDEDSVWVEVTYWVGDPREANVPKVQGEVADRLKRACDEWDLPVSPPADHRVVDPVDVTHGDTESRSRWSGDT</sequence>
<dbReference type="InterPro" id="IPR045275">
    <property type="entry name" value="MscS_archaea/bacteria_type"/>
</dbReference>
<dbReference type="EMBL" id="FNKQ01000003">
    <property type="protein sequence ID" value="SDQ82258.1"/>
    <property type="molecule type" value="Genomic_DNA"/>
</dbReference>
<keyword evidence="6 8" id="KW-0472">Membrane</keyword>
<keyword evidence="14" id="KW-1185">Reference proteome</keyword>
<dbReference type="Proteomes" id="UP000255421">
    <property type="component" value="Unassembled WGS sequence"/>
</dbReference>
<feature type="transmembrane region" description="Helical" evidence="8">
    <location>
        <begin position="25"/>
        <end position="48"/>
    </location>
</feature>
<gene>
    <name evidence="11" type="ORF">DWB78_07345</name>
    <name evidence="12" type="ORF">SAMN05216278_2675</name>
</gene>
<dbReference type="AlphaFoldDB" id="A0A1H1E184"/>
<evidence type="ECO:0000256" key="4">
    <source>
        <dbReference type="ARBA" id="ARBA00022692"/>
    </source>
</evidence>
<dbReference type="Pfam" id="PF21082">
    <property type="entry name" value="MS_channel_3rd"/>
    <property type="match status" value="1"/>
</dbReference>
<comment type="similarity">
    <text evidence="2">Belongs to the MscS (TC 1.A.23) family.</text>
</comment>
<evidence type="ECO:0000313" key="12">
    <source>
        <dbReference type="EMBL" id="SDQ82258.1"/>
    </source>
</evidence>
<dbReference type="Gene3D" id="3.30.70.100">
    <property type="match status" value="1"/>
</dbReference>
<dbReference type="GO" id="GO:0008381">
    <property type="term" value="F:mechanosensitive monoatomic ion channel activity"/>
    <property type="evidence" value="ECO:0007669"/>
    <property type="project" value="InterPro"/>
</dbReference>
<keyword evidence="4 8" id="KW-0812">Transmembrane</keyword>
<dbReference type="RefSeq" id="WP_092538119.1">
    <property type="nucleotide sequence ID" value="NZ_FNKQ01000003.1"/>
</dbReference>
<dbReference type="SUPFAM" id="SSF50182">
    <property type="entry name" value="Sm-like ribonucleoproteins"/>
    <property type="match status" value="1"/>
</dbReference>
<name>A0A1H1E184_9EURY</name>
<feature type="region of interest" description="Disordered" evidence="7">
    <location>
        <begin position="269"/>
        <end position="298"/>
    </location>
</feature>
<keyword evidence="5 8" id="KW-1133">Transmembrane helix</keyword>
<evidence type="ECO:0000256" key="2">
    <source>
        <dbReference type="ARBA" id="ARBA00008017"/>
    </source>
</evidence>
<keyword evidence="3" id="KW-1003">Cell membrane</keyword>